<evidence type="ECO:0000313" key="1">
    <source>
        <dbReference type="EMBL" id="MPL81253.1"/>
    </source>
</evidence>
<sequence length="51" mass="6151">MKPNFNLVFKNYYDGVNHWLIEPLYKWEKQLIDKPESGLQLVYEGKKSFVC</sequence>
<comment type="caution">
    <text evidence="1">The sequence shown here is derived from an EMBL/GenBank/DDBJ whole genome shotgun (WGS) entry which is preliminary data.</text>
</comment>
<proteinExistence type="predicted"/>
<reference evidence="1" key="1">
    <citation type="submission" date="2019-08" db="EMBL/GenBank/DDBJ databases">
        <authorList>
            <person name="Kucharzyk K."/>
            <person name="Murdoch R.W."/>
            <person name="Higgins S."/>
            <person name="Loffler F."/>
        </authorList>
    </citation>
    <scope>NUCLEOTIDE SEQUENCE</scope>
</reference>
<accession>A0A644URB9</accession>
<organism evidence="1">
    <name type="scientific">bioreactor metagenome</name>
    <dbReference type="NCBI Taxonomy" id="1076179"/>
    <lineage>
        <taxon>unclassified sequences</taxon>
        <taxon>metagenomes</taxon>
        <taxon>ecological metagenomes</taxon>
    </lineage>
</organism>
<dbReference type="AlphaFoldDB" id="A0A644URB9"/>
<dbReference type="EMBL" id="VSSQ01000147">
    <property type="protein sequence ID" value="MPL81253.1"/>
    <property type="molecule type" value="Genomic_DNA"/>
</dbReference>
<gene>
    <name evidence="1" type="ORF">SDC9_27167</name>
</gene>
<protein>
    <submittedName>
        <fullName evidence="1">Uncharacterized protein</fullName>
    </submittedName>
</protein>
<name>A0A644URB9_9ZZZZ</name>